<evidence type="ECO:0000256" key="1">
    <source>
        <dbReference type="ARBA" id="ARBA00023015"/>
    </source>
</evidence>
<dbReference type="Gene3D" id="1.10.357.10">
    <property type="entry name" value="Tetracycline Repressor, domain 2"/>
    <property type="match status" value="1"/>
</dbReference>
<gene>
    <name evidence="6" type="ORF">ACFQY0_18745</name>
</gene>
<evidence type="ECO:0000256" key="4">
    <source>
        <dbReference type="PROSITE-ProRule" id="PRU00335"/>
    </source>
</evidence>
<feature type="domain" description="HTH tetR-type" evidence="5">
    <location>
        <begin position="5"/>
        <end position="65"/>
    </location>
</feature>
<accession>A0ABW2L9W8</accession>
<dbReference type="InterPro" id="IPR011075">
    <property type="entry name" value="TetR_C"/>
</dbReference>
<sequence length="210" mass="23740">MPPQSTARVRLLDAMIAAIWERSYGSTTVDAICERADVRKGSFYHFFKSKTDLAVAALEHLWESSSRPTIEEVFSPSRPPLARFERMIELWYQKAINCQRDHGRVLGCPYFNLGTETAAIEPEVAATIRQMLDRYQSYVEDTLREAIEKGDISIDDPEETAACIFSMMEGCSTQARIHNDPERVRHFAGAFGRIIGAELHPNLESPSVRS</sequence>
<dbReference type="Pfam" id="PF00440">
    <property type="entry name" value="TetR_N"/>
    <property type="match status" value="1"/>
</dbReference>
<name>A0ABW2L9W8_9BACT</name>
<evidence type="ECO:0000256" key="3">
    <source>
        <dbReference type="ARBA" id="ARBA00023163"/>
    </source>
</evidence>
<keyword evidence="3" id="KW-0804">Transcription</keyword>
<reference evidence="7" key="1">
    <citation type="journal article" date="2019" name="Int. J. Syst. Evol. Microbiol.">
        <title>The Global Catalogue of Microorganisms (GCM) 10K type strain sequencing project: providing services to taxonomists for standard genome sequencing and annotation.</title>
        <authorList>
            <consortium name="The Broad Institute Genomics Platform"/>
            <consortium name="The Broad Institute Genome Sequencing Center for Infectious Disease"/>
            <person name="Wu L."/>
            <person name="Ma J."/>
        </authorList>
    </citation>
    <scope>NUCLEOTIDE SEQUENCE [LARGE SCALE GENOMIC DNA]</scope>
    <source>
        <strain evidence="7">CGMCC 4.1467</strain>
    </source>
</reference>
<keyword evidence="2 4" id="KW-0238">DNA-binding</keyword>
<dbReference type="EMBL" id="JBHTBS010000014">
    <property type="protein sequence ID" value="MFC7339239.1"/>
    <property type="molecule type" value="Genomic_DNA"/>
</dbReference>
<dbReference type="SUPFAM" id="SSF46689">
    <property type="entry name" value="Homeodomain-like"/>
    <property type="match status" value="1"/>
</dbReference>
<dbReference type="InterPro" id="IPR036271">
    <property type="entry name" value="Tet_transcr_reg_TetR-rel_C_sf"/>
</dbReference>
<dbReference type="Pfam" id="PF16925">
    <property type="entry name" value="TetR_C_13"/>
    <property type="match status" value="1"/>
</dbReference>
<dbReference type="PANTHER" id="PTHR47506:SF1">
    <property type="entry name" value="HTH-TYPE TRANSCRIPTIONAL REGULATOR YJDC"/>
    <property type="match status" value="1"/>
</dbReference>
<feature type="DNA-binding region" description="H-T-H motif" evidence="4">
    <location>
        <begin position="28"/>
        <end position="47"/>
    </location>
</feature>
<organism evidence="6 7">
    <name type="scientific">Haloferula chungangensis</name>
    <dbReference type="NCBI Taxonomy" id="1048331"/>
    <lineage>
        <taxon>Bacteria</taxon>
        <taxon>Pseudomonadati</taxon>
        <taxon>Verrucomicrobiota</taxon>
        <taxon>Verrucomicrobiia</taxon>
        <taxon>Verrucomicrobiales</taxon>
        <taxon>Verrucomicrobiaceae</taxon>
        <taxon>Haloferula</taxon>
    </lineage>
</organism>
<comment type="caution">
    <text evidence="6">The sequence shown here is derived from an EMBL/GenBank/DDBJ whole genome shotgun (WGS) entry which is preliminary data.</text>
</comment>
<keyword evidence="1" id="KW-0805">Transcription regulation</keyword>
<dbReference type="PANTHER" id="PTHR47506">
    <property type="entry name" value="TRANSCRIPTIONAL REGULATORY PROTEIN"/>
    <property type="match status" value="1"/>
</dbReference>
<protein>
    <submittedName>
        <fullName evidence="6">TetR/AcrR family transcriptional regulator</fullName>
    </submittedName>
</protein>
<dbReference type="InterPro" id="IPR001647">
    <property type="entry name" value="HTH_TetR"/>
</dbReference>
<evidence type="ECO:0000313" key="7">
    <source>
        <dbReference type="Proteomes" id="UP001596472"/>
    </source>
</evidence>
<dbReference type="Proteomes" id="UP001596472">
    <property type="component" value="Unassembled WGS sequence"/>
</dbReference>
<dbReference type="InterPro" id="IPR009057">
    <property type="entry name" value="Homeodomain-like_sf"/>
</dbReference>
<dbReference type="RefSeq" id="WP_379715675.1">
    <property type="nucleotide sequence ID" value="NZ_JBHTBS010000014.1"/>
</dbReference>
<dbReference type="PROSITE" id="PS50977">
    <property type="entry name" value="HTH_TETR_2"/>
    <property type="match status" value="1"/>
</dbReference>
<evidence type="ECO:0000256" key="2">
    <source>
        <dbReference type="ARBA" id="ARBA00023125"/>
    </source>
</evidence>
<evidence type="ECO:0000259" key="5">
    <source>
        <dbReference type="PROSITE" id="PS50977"/>
    </source>
</evidence>
<proteinExistence type="predicted"/>
<evidence type="ECO:0000313" key="6">
    <source>
        <dbReference type="EMBL" id="MFC7339239.1"/>
    </source>
</evidence>
<dbReference type="SUPFAM" id="SSF48498">
    <property type="entry name" value="Tetracyclin repressor-like, C-terminal domain"/>
    <property type="match status" value="1"/>
</dbReference>
<keyword evidence="7" id="KW-1185">Reference proteome</keyword>